<keyword evidence="1" id="KW-0285">Flavoprotein</keyword>
<evidence type="ECO:0000256" key="1">
    <source>
        <dbReference type="ARBA" id="ARBA00022630"/>
    </source>
</evidence>
<dbReference type="PANTHER" id="PTHR42847:SF4">
    <property type="entry name" value="ALKANESULFONATE MONOOXYGENASE-RELATED"/>
    <property type="match status" value="1"/>
</dbReference>
<dbReference type="Gene3D" id="3.20.20.30">
    <property type="entry name" value="Luciferase-like domain"/>
    <property type="match status" value="1"/>
</dbReference>
<keyword evidence="4" id="KW-0503">Monooxygenase</keyword>
<dbReference type="eggNOG" id="COG2141">
    <property type="taxonomic scope" value="Bacteria"/>
</dbReference>
<dbReference type="InterPro" id="IPR050172">
    <property type="entry name" value="SsuD_RutA_monooxygenase"/>
</dbReference>
<dbReference type="GO" id="GO:0046306">
    <property type="term" value="P:alkanesulfonate catabolic process"/>
    <property type="evidence" value="ECO:0007669"/>
    <property type="project" value="TreeGrafter"/>
</dbReference>
<gene>
    <name evidence="6" type="ORF">B4N89_15490</name>
</gene>
<sequence length="302" mass="32618">MTIKLGVMAPFADGLITSGGFLRDFAGTLEECGVESVWTVEHVVVAEDYEPLYPYSDSGRTPSAAGVVPMPDPLETIAFLAGASRTLRFGTAMVVAPLHSPVVLAKRAATIDRHSDGRLMLGLGIGWQKEEYAAVGAAYSERGARLEECVGAMRALWADAPASFRGRFTTFERVHCLPRPARGAVPVVLGGNSEPAVRRAGRIGDGWFPYTIAPDEFEARAEVLRASMAAAGRASDAVEITAWPGSCDRDLQYDPNWVRRFTEAGASRLVFAPNPAELAGSRGLRVLRERIAHYRETIADKL</sequence>
<dbReference type="InterPro" id="IPR011251">
    <property type="entry name" value="Luciferase-like_dom"/>
</dbReference>
<evidence type="ECO:0000313" key="6">
    <source>
        <dbReference type="EMBL" id="OPC82159.1"/>
    </source>
</evidence>
<evidence type="ECO:0000256" key="2">
    <source>
        <dbReference type="ARBA" id="ARBA00022643"/>
    </source>
</evidence>
<evidence type="ECO:0000256" key="4">
    <source>
        <dbReference type="ARBA" id="ARBA00023033"/>
    </source>
</evidence>
<name>A0A1T3NZ84_9ACTN</name>
<dbReference type="NCBIfam" id="TIGR03619">
    <property type="entry name" value="F420_Rv2161c"/>
    <property type="match status" value="1"/>
</dbReference>
<feature type="domain" description="Luciferase-like" evidence="5">
    <location>
        <begin position="21"/>
        <end position="242"/>
    </location>
</feature>
<accession>A0A1T3NZ84</accession>
<protein>
    <recommendedName>
        <fullName evidence="5">Luciferase-like domain-containing protein</fullName>
    </recommendedName>
</protein>
<dbReference type="Proteomes" id="UP000190037">
    <property type="component" value="Unassembled WGS sequence"/>
</dbReference>
<dbReference type="STRING" id="159449.B4N89_15490"/>
<comment type="caution">
    <text evidence="6">The sequence shown here is derived from an EMBL/GenBank/DDBJ whole genome shotgun (WGS) entry which is preliminary data.</text>
</comment>
<evidence type="ECO:0000313" key="7">
    <source>
        <dbReference type="Proteomes" id="UP000190037"/>
    </source>
</evidence>
<dbReference type="Pfam" id="PF00296">
    <property type="entry name" value="Bac_luciferase"/>
    <property type="match status" value="1"/>
</dbReference>
<keyword evidence="7" id="KW-1185">Reference proteome</keyword>
<reference evidence="6 7" key="1">
    <citation type="submission" date="2017-03" db="EMBL/GenBank/DDBJ databases">
        <title>Draft genome sequence of Streptomyces scabrisporus NF3, endophyte isolated from Amphipterygium adstringens.</title>
        <authorList>
            <person name="Vazquez M."/>
            <person name="Ceapa C.D."/>
            <person name="Rodriguez Luna D."/>
            <person name="Sanchez Esquivel S."/>
        </authorList>
    </citation>
    <scope>NUCLEOTIDE SEQUENCE [LARGE SCALE GENOMIC DNA]</scope>
    <source>
        <strain evidence="6 7">NF3</strain>
    </source>
</reference>
<evidence type="ECO:0000259" key="5">
    <source>
        <dbReference type="Pfam" id="PF00296"/>
    </source>
</evidence>
<keyword evidence="2" id="KW-0288">FMN</keyword>
<organism evidence="6 7">
    <name type="scientific">Embleya scabrispora</name>
    <dbReference type="NCBI Taxonomy" id="159449"/>
    <lineage>
        <taxon>Bacteria</taxon>
        <taxon>Bacillati</taxon>
        <taxon>Actinomycetota</taxon>
        <taxon>Actinomycetes</taxon>
        <taxon>Kitasatosporales</taxon>
        <taxon>Streptomycetaceae</taxon>
        <taxon>Embleya</taxon>
    </lineage>
</organism>
<dbReference type="RefSeq" id="WP_078976429.1">
    <property type="nucleotide sequence ID" value="NZ_MWQN01000001.1"/>
</dbReference>
<evidence type="ECO:0000256" key="3">
    <source>
        <dbReference type="ARBA" id="ARBA00023002"/>
    </source>
</evidence>
<dbReference type="PANTHER" id="PTHR42847">
    <property type="entry name" value="ALKANESULFONATE MONOOXYGENASE"/>
    <property type="match status" value="1"/>
</dbReference>
<dbReference type="EMBL" id="MWQN01000001">
    <property type="protein sequence ID" value="OPC82159.1"/>
    <property type="molecule type" value="Genomic_DNA"/>
</dbReference>
<keyword evidence="3" id="KW-0560">Oxidoreductase</keyword>
<dbReference type="InterPro" id="IPR036661">
    <property type="entry name" value="Luciferase-like_sf"/>
</dbReference>
<dbReference type="InterPro" id="IPR019921">
    <property type="entry name" value="Lucif-like_OxRdtase_Rv2161c"/>
</dbReference>
<dbReference type="SUPFAM" id="SSF51679">
    <property type="entry name" value="Bacterial luciferase-like"/>
    <property type="match status" value="1"/>
</dbReference>
<proteinExistence type="predicted"/>
<dbReference type="OrthoDB" id="4074025at2"/>
<dbReference type="AlphaFoldDB" id="A0A1T3NZ84"/>
<dbReference type="GO" id="GO:0008726">
    <property type="term" value="F:alkanesulfonate monooxygenase activity"/>
    <property type="evidence" value="ECO:0007669"/>
    <property type="project" value="TreeGrafter"/>
</dbReference>